<accession>A0A382PUE5</accession>
<dbReference type="EMBL" id="UINC01109083">
    <property type="protein sequence ID" value="SVC75652.1"/>
    <property type="molecule type" value="Genomic_DNA"/>
</dbReference>
<sequence length="79" mass="9280">MTKLVRIMKNAPKLILLALALLFPSVTHAQAQFNRFASSPSFEPDYLGIFYKQTQYIQQLQIEIFRKERSIYTTIQQNK</sequence>
<protein>
    <submittedName>
        <fullName evidence="1">Uncharacterized protein</fullName>
    </submittedName>
</protein>
<gene>
    <name evidence="1" type="ORF">METZ01_LOCUS328506</name>
</gene>
<evidence type="ECO:0000313" key="1">
    <source>
        <dbReference type="EMBL" id="SVC75652.1"/>
    </source>
</evidence>
<proteinExistence type="predicted"/>
<feature type="non-terminal residue" evidence="1">
    <location>
        <position position="79"/>
    </location>
</feature>
<organism evidence="1">
    <name type="scientific">marine metagenome</name>
    <dbReference type="NCBI Taxonomy" id="408172"/>
    <lineage>
        <taxon>unclassified sequences</taxon>
        <taxon>metagenomes</taxon>
        <taxon>ecological metagenomes</taxon>
    </lineage>
</organism>
<name>A0A382PUE5_9ZZZZ</name>
<dbReference type="AlphaFoldDB" id="A0A382PUE5"/>
<reference evidence="1" key="1">
    <citation type="submission" date="2018-05" db="EMBL/GenBank/DDBJ databases">
        <authorList>
            <person name="Lanie J.A."/>
            <person name="Ng W.-L."/>
            <person name="Kazmierczak K.M."/>
            <person name="Andrzejewski T.M."/>
            <person name="Davidsen T.M."/>
            <person name="Wayne K.J."/>
            <person name="Tettelin H."/>
            <person name="Glass J.I."/>
            <person name="Rusch D."/>
            <person name="Podicherti R."/>
            <person name="Tsui H.-C.T."/>
            <person name="Winkler M.E."/>
        </authorList>
    </citation>
    <scope>NUCLEOTIDE SEQUENCE</scope>
</reference>